<name>A0A4C1UBJ1_EUMVA</name>
<dbReference type="GO" id="GO:0003677">
    <property type="term" value="F:DNA binding"/>
    <property type="evidence" value="ECO:0007669"/>
    <property type="project" value="UniProtKB-KW"/>
</dbReference>
<proteinExistence type="predicted"/>
<dbReference type="OrthoDB" id="6159439at2759"/>
<accession>A0A4C1UBJ1</accession>
<evidence type="ECO:0000313" key="3">
    <source>
        <dbReference type="Proteomes" id="UP000299102"/>
    </source>
</evidence>
<dbReference type="STRING" id="151549.A0A4C1UBJ1"/>
<keyword evidence="2" id="KW-0238">DNA-binding</keyword>
<protein>
    <submittedName>
        <fullName evidence="2">Homeobox protein vnd</fullName>
    </submittedName>
</protein>
<organism evidence="2 3">
    <name type="scientific">Eumeta variegata</name>
    <name type="common">Bagworm moth</name>
    <name type="synonym">Eumeta japonica</name>
    <dbReference type="NCBI Taxonomy" id="151549"/>
    <lineage>
        <taxon>Eukaryota</taxon>
        <taxon>Metazoa</taxon>
        <taxon>Ecdysozoa</taxon>
        <taxon>Arthropoda</taxon>
        <taxon>Hexapoda</taxon>
        <taxon>Insecta</taxon>
        <taxon>Pterygota</taxon>
        <taxon>Neoptera</taxon>
        <taxon>Endopterygota</taxon>
        <taxon>Lepidoptera</taxon>
        <taxon>Glossata</taxon>
        <taxon>Ditrysia</taxon>
        <taxon>Tineoidea</taxon>
        <taxon>Psychidae</taxon>
        <taxon>Oiketicinae</taxon>
        <taxon>Eumeta</taxon>
    </lineage>
</organism>
<dbReference type="EMBL" id="BGZK01000151">
    <property type="protein sequence ID" value="GBP23487.1"/>
    <property type="molecule type" value="Genomic_DNA"/>
</dbReference>
<keyword evidence="2" id="KW-0371">Homeobox</keyword>
<sequence length="248" mass="26927">MEVTHDQRSLPTSEPGRAGRAPLAGAAPPGAPPRPIGRRPLEHPRGEWARAGCFTEGHSRVVQCGRGVVRCCTHGTTEVETTASPAREMKCEVGADEGARSPPPPPPPLLAWSPILLPPWAPAFLPALYPAAFRTAFPGRRPRCNIVNGRVYNLLEAPPPPFERSRTAPGRARLKGPPLALPLYSMKMPGQRSGFHISDILELNEGKGLGAQETPLPELPAYAPPHYPHDLLRHHQPWLSIDHHDTNG</sequence>
<dbReference type="AlphaFoldDB" id="A0A4C1UBJ1"/>
<reference evidence="2 3" key="1">
    <citation type="journal article" date="2019" name="Commun. Biol.">
        <title>The bagworm genome reveals a unique fibroin gene that provides high tensile strength.</title>
        <authorList>
            <person name="Kono N."/>
            <person name="Nakamura H."/>
            <person name="Ohtoshi R."/>
            <person name="Tomita M."/>
            <person name="Numata K."/>
            <person name="Arakawa K."/>
        </authorList>
    </citation>
    <scope>NUCLEOTIDE SEQUENCE [LARGE SCALE GENOMIC DNA]</scope>
</reference>
<evidence type="ECO:0000313" key="2">
    <source>
        <dbReference type="EMBL" id="GBP23487.1"/>
    </source>
</evidence>
<gene>
    <name evidence="2" type="primary">vnd</name>
    <name evidence="2" type="ORF">EVAR_12767_1</name>
</gene>
<dbReference type="Proteomes" id="UP000299102">
    <property type="component" value="Unassembled WGS sequence"/>
</dbReference>
<keyword evidence="3" id="KW-1185">Reference proteome</keyword>
<feature type="compositionally biased region" description="Low complexity" evidence="1">
    <location>
        <begin position="15"/>
        <end position="28"/>
    </location>
</feature>
<feature type="region of interest" description="Disordered" evidence="1">
    <location>
        <begin position="1"/>
        <end position="43"/>
    </location>
</feature>
<evidence type="ECO:0000256" key="1">
    <source>
        <dbReference type="SAM" id="MobiDB-lite"/>
    </source>
</evidence>
<comment type="caution">
    <text evidence="2">The sequence shown here is derived from an EMBL/GenBank/DDBJ whole genome shotgun (WGS) entry which is preliminary data.</text>
</comment>